<reference evidence="2 3" key="1">
    <citation type="submission" date="2021-02" db="EMBL/GenBank/DDBJ databases">
        <title>Genome assembly of Pseudopithomyces chartarum.</title>
        <authorList>
            <person name="Jauregui R."/>
            <person name="Singh J."/>
            <person name="Voisey C."/>
        </authorList>
    </citation>
    <scope>NUCLEOTIDE SEQUENCE [LARGE SCALE GENOMIC DNA]</scope>
    <source>
        <strain evidence="2 3">AGR01</strain>
    </source>
</reference>
<keyword evidence="3" id="KW-1185">Reference proteome</keyword>
<name>A0AAN6RHD1_9PLEO</name>
<dbReference type="EMBL" id="WVTA01000005">
    <property type="protein sequence ID" value="KAK3210243.1"/>
    <property type="molecule type" value="Genomic_DNA"/>
</dbReference>
<dbReference type="CDD" id="cd04301">
    <property type="entry name" value="NAT_SF"/>
    <property type="match status" value="1"/>
</dbReference>
<proteinExistence type="predicted"/>
<dbReference type="Proteomes" id="UP001280581">
    <property type="component" value="Unassembled WGS sequence"/>
</dbReference>
<dbReference type="PANTHER" id="PTHR43617">
    <property type="entry name" value="L-AMINO ACID N-ACETYLTRANSFERASE"/>
    <property type="match status" value="1"/>
</dbReference>
<evidence type="ECO:0000313" key="2">
    <source>
        <dbReference type="EMBL" id="KAK3210243.1"/>
    </source>
</evidence>
<dbReference type="PANTHER" id="PTHR43617:SF9">
    <property type="entry name" value="GNAT FAMILY ACETYLTRANSFERASE"/>
    <property type="match status" value="1"/>
</dbReference>
<protein>
    <recommendedName>
        <fullName evidence="1">N-acetyltransferase domain-containing protein</fullName>
    </recommendedName>
</protein>
<organism evidence="2 3">
    <name type="scientific">Pseudopithomyces chartarum</name>
    <dbReference type="NCBI Taxonomy" id="1892770"/>
    <lineage>
        <taxon>Eukaryota</taxon>
        <taxon>Fungi</taxon>
        <taxon>Dikarya</taxon>
        <taxon>Ascomycota</taxon>
        <taxon>Pezizomycotina</taxon>
        <taxon>Dothideomycetes</taxon>
        <taxon>Pleosporomycetidae</taxon>
        <taxon>Pleosporales</taxon>
        <taxon>Massarineae</taxon>
        <taxon>Didymosphaeriaceae</taxon>
        <taxon>Pseudopithomyces</taxon>
    </lineage>
</organism>
<dbReference type="SUPFAM" id="SSF55729">
    <property type="entry name" value="Acyl-CoA N-acyltransferases (Nat)"/>
    <property type="match status" value="1"/>
</dbReference>
<dbReference type="AlphaFoldDB" id="A0AAN6RHD1"/>
<dbReference type="Gene3D" id="3.40.630.30">
    <property type="match status" value="1"/>
</dbReference>
<evidence type="ECO:0000313" key="3">
    <source>
        <dbReference type="Proteomes" id="UP001280581"/>
    </source>
</evidence>
<dbReference type="PROSITE" id="PS51186">
    <property type="entry name" value="GNAT"/>
    <property type="match status" value="1"/>
</dbReference>
<dbReference type="InterPro" id="IPR000182">
    <property type="entry name" value="GNAT_dom"/>
</dbReference>
<dbReference type="InterPro" id="IPR050276">
    <property type="entry name" value="MshD_Acetyltransferase"/>
</dbReference>
<dbReference type="GO" id="GO:0016747">
    <property type="term" value="F:acyltransferase activity, transferring groups other than amino-acyl groups"/>
    <property type="evidence" value="ECO:0007669"/>
    <property type="project" value="InterPro"/>
</dbReference>
<gene>
    <name evidence="2" type="ORF">GRF29_44g2091010</name>
</gene>
<sequence length="181" mass="20109">MSTETHLNFHVATANDASQIAQLIQAAFRAEDNGTAWTGPDVVLNRTFTLTPEEVLSTINNPEAEFLIAKTEDGTLVGAMAAIKRSDELARLAMLAVDQSYQRSGLGRRVLANAEDYVQKNWGVKKIGLNALNTRGLLLEWYERQGYVRTGEKSPFPVKAFRDIELPEDLHFVEMEKDLGG</sequence>
<comment type="caution">
    <text evidence="2">The sequence shown here is derived from an EMBL/GenBank/DDBJ whole genome shotgun (WGS) entry which is preliminary data.</text>
</comment>
<accession>A0AAN6RHD1</accession>
<evidence type="ECO:0000259" key="1">
    <source>
        <dbReference type="PROSITE" id="PS51186"/>
    </source>
</evidence>
<dbReference type="InterPro" id="IPR016181">
    <property type="entry name" value="Acyl_CoA_acyltransferase"/>
</dbReference>
<feature type="domain" description="N-acetyltransferase" evidence="1">
    <location>
        <begin position="7"/>
        <end position="180"/>
    </location>
</feature>
<dbReference type="Pfam" id="PF13673">
    <property type="entry name" value="Acetyltransf_10"/>
    <property type="match status" value="1"/>
</dbReference>